<dbReference type="EMBL" id="CP001363">
    <property type="protein sequence ID" value="ACY90570.1"/>
    <property type="molecule type" value="Genomic_DNA"/>
</dbReference>
<protein>
    <submittedName>
        <fullName evidence="1">Uncharacterized protein</fullName>
    </submittedName>
</protein>
<proteinExistence type="predicted"/>
<gene>
    <name evidence="1" type="ordered locus">STM14_4180</name>
</gene>
<dbReference type="AlphaFoldDB" id="A0A0F6B7S2"/>
<sequence length="50" mass="5790">MQYDVTNITLKNAMNITITNNYLNASQKRLKSARLTRPPRASLLFKARHD</sequence>
<dbReference type="HOGENOM" id="CLU_3122496_0_0_6"/>
<dbReference type="Proteomes" id="UP000002695">
    <property type="component" value="Chromosome"/>
</dbReference>
<organism evidence="1 2">
    <name type="scientific">Salmonella typhimurium (strain 14028s / SGSC 2262)</name>
    <dbReference type="NCBI Taxonomy" id="588858"/>
    <lineage>
        <taxon>Bacteria</taxon>
        <taxon>Pseudomonadati</taxon>
        <taxon>Pseudomonadota</taxon>
        <taxon>Gammaproteobacteria</taxon>
        <taxon>Enterobacterales</taxon>
        <taxon>Enterobacteriaceae</taxon>
        <taxon>Salmonella</taxon>
    </lineage>
</organism>
<evidence type="ECO:0000313" key="1">
    <source>
        <dbReference type="EMBL" id="ACY90570.1"/>
    </source>
</evidence>
<name>A0A0F6B7S2_SALT1</name>
<accession>A0A0F6B7S2</accession>
<evidence type="ECO:0000313" key="2">
    <source>
        <dbReference type="Proteomes" id="UP000002695"/>
    </source>
</evidence>
<dbReference type="KEGG" id="seo:STM14_4180"/>
<reference evidence="1 2" key="1">
    <citation type="journal article" date="2010" name="J. Bacteriol.">
        <title>Short-term signatures of evolutionary change in the Salmonella enterica serovar typhimurium 14028 genome.</title>
        <authorList>
            <person name="Jarvik T."/>
            <person name="Smillie C."/>
            <person name="Groisman E.A."/>
            <person name="Ochman H."/>
        </authorList>
    </citation>
    <scope>NUCLEOTIDE SEQUENCE [LARGE SCALE GENOMIC DNA]</scope>
    <source>
        <strain evidence="2">14028s / SGSC 2262</strain>
    </source>
</reference>
<keyword evidence="2" id="KW-1185">Reference proteome</keyword>